<dbReference type="EMBL" id="BMAC01000359">
    <property type="protein sequence ID" value="GFP94671.1"/>
    <property type="molecule type" value="Genomic_DNA"/>
</dbReference>
<dbReference type="CDD" id="cd14947">
    <property type="entry name" value="NBR1_like"/>
    <property type="match status" value="1"/>
</dbReference>
<gene>
    <name evidence="2" type="ORF">PHJA_001611500</name>
</gene>
<dbReference type="Proteomes" id="UP000653305">
    <property type="component" value="Unassembled WGS sequence"/>
</dbReference>
<dbReference type="Pfam" id="PF16158">
    <property type="entry name" value="N_BRCA1_IG"/>
    <property type="match status" value="1"/>
</dbReference>
<protein>
    <submittedName>
        <fullName evidence="2">Uncharacterized protein c6orf106 homolog</fullName>
    </submittedName>
</protein>
<evidence type="ECO:0000313" key="3">
    <source>
        <dbReference type="Proteomes" id="UP000653305"/>
    </source>
</evidence>
<dbReference type="PANTHER" id="PTHR20930">
    <property type="entry name" value="OVARIAN CARCINOMA ANTIGEN CA125-RELATED"/>
    <property type="match status" value="1"/>
</dbReference>
<evidence type="ECO:0000313" key="2">
    <source>
        <dbReference type="EMBL" id="GFP94671.1"/>
    </source>
</evidence>
<comment type="caution">
    <text evidence="2">The sequence shown here is derived from an EMBL/GenBank/DDBJ whole genome shotgun (WGS) entry which is preliminary data.</text>
</comment>
<accession>A0A830CJW3</accession>
<dbReference type="AlphaFoldDB" id="A0A830CJW3"/>
<evidence type="ECO:0000259" key="1">
    <source>
        <dbReference type="Pfam" id="PF16158"/>
    </source>
</evidence>
<dbReference type="Gene3D" id="2.60.40.10">
    <property type="entry name" value="Immunoglobulins"/>
    <property type="match status" value="1"/>
</dbReference>
<reference evidence="2" key="1">
    <citation type="submission" date="2020-07" db="EMBL/GenBank/DDBJ databases">
        <title>Ethylene signaling mediates host invasion by parasitic plants.</title>
        <authorList>
            <person name="Yoshida S."/>
        </authorList>
    </citation>
    <scope>NUCLEOTIDE SEQUENCE</scope>
    <source>
        <strain evidence="2">Okayama</strain>
    </source>
</reference>
<feature type="domain" description="Nbr1 FW" evidence="1">
    <location>
        <begin position="1"/>
        <end position="95"/>
    </location>
</feature>
<name>A0A830CJW3_9LAMI</name>
<organism evidence="2 3">
    <name type="scientific">Phtheirospermum japonicum</name>
    <dbReference type="NCBI Taxonomy" id="374723"/>
    <lineage>
        <taxon>Eukaryota</taxon>
        <taxon>Viridiplantae</taxon>
        <taxon>Streptophyta</taxon>
        <taxon>Embryophyta</taxon>
        <taxon>Tracheophyta</taxon>
        <taxon>Spermatophyta</taxon>
        <taxon>Magnoliopsida</taxon>
        <taxon>eudicotyledons</taxon>
        <taxon>Gunneridae</taxon>
        <taxon>Pentapetalae</taxon>
        <taxon>asterids</taxon>
        <taxon>lamiids</taxon>
        <taxon>Lamiales</taxon>
        <taxon>Orobanchaceae</taxon>
        <taxon>Orobanchaceae incertae sedis</taxon>
        <taxon>Phtheirospermum</taxon>
    </lineage>
</organism>
<proteinExistence type="predicted"/>
<dbReference type="InterPro" id="IPR013783">
    <property type="entry name" value="Ig-like_fold"/>
</dbReference>
<dbReference type="InterPro" id="IPR032350">
    <property type="entry name" value="Nbr1_FW"/>
</dbReference>
<dbReference type="OrthoDB" id="906664at2759"/>
<keyword evidence="3" id="KW-1185">Reference proteome</keyword>
<dbReference type="PANTHER" id="PTHR20930:SF0">
    <property type="entry name" value="PROTEIN ILRUN"/>
    <property type="match status" value="1"/>
</dbReference>
<sequence length="96" mass="10940">MAPLTPFSKIWRMRNNGMAQWPHKTHIVWIGGDRLSKQSSVEVEIPVAGLPVDKELDIRVDLICPEIPGDYISFWRLVSPSGEKFGERIRVLIQVS</sequence>